<comment type="subcellular location">
    <subcellularLocation>
        <location evidence="3">Cell membrane</location>
        <topology evidence="3">Peripheral membrane protein</topology>
    </subcellularLocation>
</comment>
<keyword evidence="6" id="KW-1003">Cell membrane</keyword>
<evidence type="ECO:0000256" key="12">
    <source>
        <dbReference type="ARBA" id="ARBA00023004"/>
    </source>
</evidence>
<keyword evidence="10" id="KW-0732">Signal</keyword>
<evidence type="ECO:0000256" key="14">
    <source>
        <dbReference type="ARBA" id="ARBA00023136"/>
    </source>
</evidence>
<keyword evidence="13" id="KW-0411">Iron-sulfur</keyword>
<keyword evidence="14" id="KW-0472">Membrane</keyword>
<dbReference type="InterPro" id="IPR006657">
    <property type="entry name" value="MoPterin_dinucl-bd_dom"/>
</dbReference>
<dbReference type="GO" id="GO:0160182">
    <property type="term" value="F:nitrate reductase (quinone) activity"/>
    <property type="evidence" value="ECO:0007669"/>
    <property type="project" value="UniProtKB-EC"/>
</dbReference>
<evidence type="ECO:0000259" key="16">
    <source>
        <dbReference type="PROSITE" id="PS51669"/>
    </source>
</evidence>
<dbReference type="EMBL" id="LAQJ01000295">
    <property type="protein sequence ID" value="KKO18081.1"/>
    <property type="molecule type" value="Genomic_DNA"/>
</dbReference>
<evidence type="ECO:0000256" key="1">
    <source>
        <dbReference type="ARBA" id="ARBA00001942"/>
    </source>
</evidence>
<comment type="caution">
    <text evidence="17">The sequence shown here is derived from an EMBL/GenBank/DDBJ whole genome shotgun (WGS) entry which is preliminary data.</text>
</comment>
<sequence>MSQDESIRASEVLAGQGEKVLLPALDLLEHISEPIGKYPYQGWESLYREQLDYDYFGRTTHSVNCTGSCTWKVYVKNNIAFKEEQYADYPDINASLPTYNPRGCQKGANYKEYVYGPQRLKYPLMRAGARGEGKWRKASWEEATSYIANKMVNAISNYGPDTVTFYSANPAKFAITYTGGVRLANLIGAVVCSFYDWVSDLPPGEPITWGVQTDSCEAADWFNSKYIIVWGSNILETRIPDAHFLTEARMHGTRIVAIFPEYNPTSIHADMYVPVKPGTDCALALCMANVIMNEKLYDETYIKQYTDMPILVRMDSGKFLRENDMVQDGSPDKFYVWDLSLDRPALVPGTKGTLNTIGWTLNLGSMNPALEGTFTINTLSGEIKVTTVFSLLKQKLATYDPPHVSVITGVDADLVTQIAREFAKTKPARIIGGAGTNHHYHNDLMSRSHILLAAMTGNVGIQGGGFDYYVGQERFWPEDGFVKLAYPLGRSKQRFQPTTLWTYVHAHIASEVNNLWPRPMIDYIRESVSNGWMPLYPEGTLDNGKSPKVLIIWGANYLNQAKGFESILTNLWPKLDLIVDIDFRMNTTGLYADVILPAASMFEKWDLSVTDLHSYINPFTPIIEPQMDSKTDWQIWQLLAKALQDTKFSFTDILPGGITLTRDFSTLVNDFTENGSLASDKSAGQCILDNAVETKGMTMDGINQQPRRFVATHEERTSDIKEGVAYYGFQRMYELKRPLSTLTGRQQFYIDHQWFLDFGEQLPAYKPPVDEDKYPLRWNTPHGRWSIHSVWRDAKYQLRLQRGRPIVHLNPAEAQARSLADNDAIEIYNDHGKIVAQLCISQRIPAGMAHMYHGWERYNFEKGGFQSPTTIRMKPTQLVGGYGQLEFRFNYWGPTASQRDTRVNIRKYIS</sequence>
<evidence type="ECO:0000256" key="3">
    <source>
        <dbReference type="ARBA" id="ARBA00004202"/>
    </source>
</evidence>
<dbReference type="InterPro" id="IPR017840">
    <property type="entry name" value="DMSO_Rdtase_II_Mopterin_su"/>
</dbReference>
<protein>
    <recommendedName>
        <fullName evidence="5">nitrate reductase (quinone)</fullName>
        <ecNumber evidence="5">1.7.5.1</ecNumber>
    </recommendedName>
</protein>
<comment type="cofactor">
    <cofactor evidence="2">
        <name>[4Fe-4S] cluster</name>
        <dbReference type="ChEBI" id="CHEBI:49883"/>
    </cofactor>
</comment>
<dbReference type="PANTHER" id="PTHR43105">
    <property type="entry name" value="RESPIRATORY NITRATE REDUCTASE"/>
    <property type="match status" value="1"/>
</dbReference>
<evidence type="ECO:0000313" key="18">
    <source>
        <dbReference type="Proteomes" id="UP000034954"/>
    </source>
</evidence>
<dbReference type="GO" id="GO:0005886">
    <property type="term" value="C:plasma membrane"/>
    <property type="evidence" value="ECO:0007669"/>
    <property type="project" value="UniProtKB-SubCell"/>
</dbReference>
<dbReference type="PATRIC" id="fig|380242.3.peg.3975"/>
<evidence type="ECO:0000256" key="4">
    <source>
        <dbReference type="ARBA" id="ARBA00010312"/>
    </source>
</evidence>
<dbReference type="InterPro" id="IPR009010">
    <property type="entry name" value="Asp_de-COase-like_dom_sf"/>
</dbReference>
<keyword evidence="9" id="KW-0479">Metal-binding</keyword>
<evidence type="ECO:0000256" key="11">
    <source>
        <dbReference type="ARBA" id="ARBA00023002"/>
    </source>
</evidence>
<dbReference type="GO" id="GO:0046872">
    <property type="term" value="F:metal ion binding"/>
    <property type="evidence" value="ECO:0007669"/>
    <property type="project" value="UniProtKB-KW"/>
</dbReference>
<dbReference type="PROSITE" id="PS00551">
    <property type="entry name" value="MOLYBDOPTERIN_PROK_1"/>
    <property type="match status" value="1"/>
</dbReference>
<dbReference type="PANTHER" id="PTHR43105:SF2">
    <property type="entry name" value="RESPIRATORY NITRATE REDUCTASE 2 ALPHA CHAIN"/>
    <property type="match status" value="1"/>
</dbReference>
<dbReference type="Gene3D" id="3.40.50.12440">
    <property type="match status" value="5"/>
</dbReference>
<feature type="domain" description="4Fe-4S Mo/W bis-MGD-type" evidence="16">
    <location>
        <begin position="54"/>
        <end position="118"/>
    </location>
</feature>
<dbReference type="AlphaFoldDB" id="A0A0M2USW0"/>
<dbReference type="PROSITE" id="PS51669">
    <property type="entry name" value="4FE4S_MOW_BIS_MGD"/>
    <property type="match status" value="1"/>
</dbReference>
<dbReference type="NCBIfam" id="TIGR03479">
    <property type="entry name" value="DMSO_red_II_alp"/>
    <property type="match status" value="1"/>
</dbReference>
<evidence type="ECO:0000256" key="10">
    <source>
        <dbReference type="ARBA" id="ARBA00022729"/>
    </source>
</evidence>
<dbReference type="CDD" id="cd02750">
    <property type="entry name" value="MopB_Nitrate-R-NarG-like"/>
    <property type="match status" value="1"/>
</dbReference>
<keyword evidence="7" id="KW-0004">4Fe-4S</keyword>
<comment type="catalytic activity">
    <reaction evidence="15">
        <text>nitrate + a quinol = a quinone + nitrite + H2O</text>
        <dbReference type="Rhea" id="RHEA:56144"/>
        <dbReference type="ChEBI" id="CHEBI:15377"/>
        <dbReference type="ChEBI" id="CHEBI:16301"/>
        <dbReference type="ChEBI" id="CHEBI:17632"/>
        <dbReference type="ChEBI" id="CHEBI:24646"/>
        <dbReference type="ChEBI" id="CHEBI:132124"/>
        <dbReference type="EC" id="1.7.5.1"/>
    </reaction>
</comment>
<dbReference type="EC" id="1.7.5.1" evidence="5"/>
<evidence type="ECO:0000256" key="5">
    <source>
        <dbReference type="ARBA" id="ARBA00012500"/>
    </source>
</evidence>
<dbReference type="InterPro" id="IPR050123">
    <property type="entry name" value="Prok_molybdopt-oxidoreductase"/>
</dbReference>
<evidence type="ECO:0000256" key="15">
    <source>
        <dbReference type="ARBA" id="ARBA00048294"/>
    </source>
</evidence>
<dbReference type="SUPFAM" id="SSF53706">
    <property type="entry name" value="Formate dehydrogenase/DMSO reductase, domains 1-3"/>
    <property type="match status" value="1"/>
</dbReference>
<dbReference type="Pfam" id="PF01568">
    <property type="entry name" value="Molydop_binding"/>
    <property type="match status" value="1"/>
</dbReference>
<dbReference type="InterPro" id="IPR006963">
    <property type="entry name" value="Mopterin_OxRdtase_4Fe-4S_dom"/>
</dbReference>
<dbReference type="GO" id="GO:0051539">
    <property type="term" value="F:4 iron, 4 sulfur cluster binding"/>
    <property type="evidence" value="ECO:0007669"/>
    <property type="project" value="UniProtKB-KW"/>
</dbReference>
<proteinExistence type="inferred from homology"/>
<name>A0A0M2USW0_9BACT</name>
<dbReference type="InterPro" id="IPR037943">
    <property type="entry name" value="MopB_CT_Nitrate-R-NarG-like"/>
</dbReference>
<evidence type="ECO:0000256" key="9">
    <source>
        <dbReference type="ARBA" id="ARBA00022723"/>
    </source>
</evidence>
<evidence type="ECO:0000256" key="2">
    <source>
        <dbReference type="ARBA" id="ARBA00001966"/>
    </source>
</evidence>
<dbReference type="InterPro" id="IPR006656">
    <property type="entry name" value="Mopterin_OxRdtase"/>
</dbReference>
<evidence type="ECO:0000256" key="7">
    <source>
        <dbReference type="ARBA" id="ARBA00022485"/>
    </source>
</evidence>
<dbReference type="Proteomes" id="UP000034954">
    <property type="component" value="Unassembled WGS sequence"/>
</dbReference>
<reference evidence="17 18" key="1">
    <citation type="journal article" date="2013" name="BMC Microbiol.">
        <title>Identification of the type II cytochrome c maturation pathway in anammox bacteria by comparative genomics.</title>
        <authorList>
            <person name="Ferousi C."/>
            <person name="Speth D.R."/>
            <person name="Reimann J."/>
            <person name="Op den Camp H.J."/>
            <person name="Allen J.W."/>
            <person name="Keltjens J.T."/>
            <person name="Jetten M.S."/>
        </authorList>
    </citation>
    <scope>NUCLEOTIDE SEQUENCE [LARGE SCALE GENOMIC DNA]</scope>
    <source>
        <strain evidence="17">RU1</strain>
    </source>
</reference>
<comment type="cofactor">
    <cofactor evidence="1">
        <name>Mo-bis(molybdopterin guanine dinucleotide)</name>
        <dbReference type="ChEBI" id="CHEBI:60539"/>
    </cofactor>
</comment>
<evidence type="ECO:0000313" key="17">
    <source>
        <dbReference type="EMBL" id="KKO18081.1"/>
    </source>
</evidence>
<gene>
    <name evidence="17" type="ORF">BROFUL_03229</name>
</gene>
<evidence type="ECO:0000256" key="6">
    <source>
        <dbReference type="ARBA" id="ARBA00022475"/>
    </source>
</evidence>
<keyword evidence="8" id="KW-0500">Molybdenum</keyword>
<dbReference type="CDD" id="cd02776">
    <property type="entry name" value="MopB_CT_Nitrate-R-NarG-like"/>
    <property type="match status" value="1"/>
</dbReference>
<accession>A0A0M2USW0</accession>
<dbReference type="InterPro" id="IPR027467">
    <property type="entry name" value="MopterinOxRdtase_cofactor_BS"/>
</dbReference>
<keyword evidence="12" id="KW-0408">Iron</keyword>
<keyword evidence="18" id="KW-1185">Reference proteome</keyword>
<dbReference type="GO" id="GO:0045333">
    <property type="term" value="P:cellular respiration"/>
    <property type="evidence" value="ECO:0007669"/>
    <property type="project" value="UniProtKB-ARBA"/>
</dbReference>
<dbReference type="Pfam" id="PF00384">
    <property type="entry name" value="Molybdopterin"/>
    <property type="match status" value="1"/>
</dbReference>
<evidence type="ECO:0000256" key="8">
    <source>
        <dbReference type="ARBA" id="ARBA00022505"/>
    </source>
</evidence>
<keyword evidence="11" id="KW-0560">Oxidoreductase</keyword>
<dbReference type="SUPFAM" id="SSF50692">
    <property type="entry name" value="ADC-like"/>
    <property type="match status" value="1"/>
</dbReference>
<organism evidence="17 18">
    <name type="scientific">Candidatus Brocadia fulgida</name>
    <dbReference type="NCBI Taxonomy" id="380242"/>
    <lineage>
        <taxon>Bacteria</taxon>
        <taxon>Pseudomonadati</taxon>
        <taxon>Planctomycetota</taxon>
        <taxon>Candidatus Brocadiia</taxon>
        <taxon>Candidatus Brocadiales</taxon>
        <taxon>Candidatus Brocadiaceae</taxon>
        <taxon>Candidatus Brocadia</taxon>
    </lineage>
</organism>
<evidence type="ECO:0000256" key="13">
    <source>
        <dbReference type="ARBA" id="ARBA00023014"/>
    </source>
</evidence>
<comment type="similarity">
    <text evidence="4">Belongs to the prokaryotic molybdopterin-containing oxidoreductase family.</text>
</comment>
<dbReference type="GO" id="GO:0043546">
    <property type="term" value="F:molybdopterin cofactor binding"/>
    <property type="evidence" value="ECO:0007669"/>
    <property type="project" value="InterPro"/>
</dbReference>